<keyword evidence="1" id="KW-0732">Signal</keyword>
<feature type="chain" id="PRO_5028966203" description="Porin" evidence="1">
    <location>
        <begin position="22"/>
        <end position="391"/>
    </location>
</feature>
<feature type="signal peptide" evidence="1">
    <location>
        <begin position="1"/>
        <end position="21"/>
    </location>
</feature>
<dbReference type="AlphaFoldDB" id="A0A6M4MCX7"/>
<reference evidence="3" key="1">
    <citation type="submission" date="2014-12" db="EMBL/GenBank/DDBJ databases">
        <title>Complete genome sequence of a multi-drug resistant Klebsiella pneumoniae.</title>
        <authorList>
            <person name="Hua X."/>
            <person name="Chen Q."/>
            <person name="Li X."/>
            <person name="Feng Y."/>
            <person name="Ruan Z."/>
            <person name="Yu Y."/>
        </authorList>
    </citation>
    <scope>NUCLEOTIDE SEQUENCE [LARGE SCALE GENOMIC DNA]</scope>
    <source>
        <strain evidence="3">5.12</strain>
    </source>
</reference>
<evidence type="ECO:0000256" key="1">
    <source>
        <dbReference type="SAM" id="SignalP"/>
    </source>
</evidence>
<dbReference type="PROSITE" id="PS51257">
    <property type="entry name" value="PROKAR_LIPOPROTEIN"/>
    <property type="match status" value="1"/>
</dbReference>
<evidence type="ECO:0000313" key="2">
    <source>
        <dbReference type="EMBL" id="QJR81034.1"/>
    </source>
</evidence>
<reference evidence="2 3" key="2">
    <citation type="submission" date="2020-04" db="EMBL/GenBank/DDBJ databases">
        <title>Complete genome sequence of Alteromonas pelagimontana 5.12T.</title>
        <authorList>
            <person name="Sinha R.K."/>
            <person name="Krishnan K.P."/>
            <person name="Kurian J.P."/>
        </authorList>
    </citation>
    <scope>NUCLEOTIDE SEQUENCE [LARGE SCALE GENOMIC DNA]</scope>
    <source>
        <strain evidence="2 3">5.12</strain>
    </source>
</reference>
<dbReference type="EMBL" id="CP052766">
    <property type="protein sequence ID" value="QJR81034.1"/>
    <property type="molecule type" value="Genomic_DNA"/>
</dbReference>
<dbReference type="SUPFAM" id="SSF56935">
    <property type="entry name" value="Porins"/>
    <property type="match status" value="1"/>
</dbReference>
<dbReference type="Proteomes" id="UP000219285">
    <property type="component" value="Chromosome"/>
</dbReference>
<dbReference type="OrthoDB" id="106501at2"/>
<organism evidence="2 3">
    <name type="scientific">Alteromonas pelagimontana</name>
    <dbReference type="NCBI Taxonomy" id="1858656"/>
    <lineage>
        <taxon>Bacteria</taxon>
        <taxon>Pseudomonadati</taxon>
        <taxon>Pseudomonadota</taxon>
        <taxon>Gammaproteobacteria</taxon>
        <taxon>Alteromonadales</taxon>
        <taxon>Alteromonadaceae</taxon>
        <taxon>Alteromonas/Salinimonas group</taxon>
        <taxon>Alteromonas</taxon>
    </lineage>
</organism>
<gene>
    <name evidence="2" type="ORF">CA267_009720</name>
</gene>
<name>A0A6M4MCX7_9ALTE</name>
<evidence type="ECO:0000313" key="3">
    <source>
        <dbReference type="Proteomes" id="UP000219285"/>
    </source>
</evidence>
<sequence>MKLVTFSIVLFAAFACQSSRADPFSWHGYISQGLTQSVNSNFITDNNDISTSLTELGLNGRYRFGASLSLVGQVEYLDGGNRFEQGLRLDYLFLDWRLPQIEKWQTHVHVGRFKNRHWLYSATRDVPQTRATAILPQSVYFDGFRDIALGSDGVLVQLTRATTNGNWEVNWSYGKTPLNQAQTRSFLGGTAMGEANQDFVHQFSAYWQPQSMNWRFGASWLQSAFTYHAAPVDNLVDGEVDITRAMLSMIYFSESWELSAEVIREHQQDTGGYGLNYYNERTGQGGYVQWRYLFNDKFSGLLSYDTYVLDKDDPDGTQLMLESGGAIPAYFGYEDTYAVGLRWDIAPNWRLQAEHHWVDGAGRVTGLLNPRTQATTKEDWRMWALQLMYWF</sequence>
<dbReference type="RefSeq" id="WP_075607670.1">
    <property type="nucleotide sequence ID" value="NZ_CP052766.1"/>
</dbReference>
<keyword evidence="3" id="KW-1185">Reference proteome</keyword>
<proteinExistence type="predicted"/>
<accession>A0A6M4MCX7</accession>
<evidence type="ECO:0008006" key="4">
    <source>
        <dbReference type="Google" id="ProtNLM"/>
    </source>
</evidence>
<protein>
    <recommendedName>
        <fullName evidence="4">Porin</fullName>
    </recommendedName>
</protein>
<dbReference type="KEGG" id="apel:CA267_009720"/>